<evidence type="ECO:0000256" key="2">
    <source>
        <dbReference type="SAM" id="MobiDB-lite"/>
    </source>
</evidence>
<dbReference type="OrthoDB" id="4762478at2"/>
<reference evidence="5" key="1">
    <citation type="submission" date="2014-03" db="EMBL/GenBank/DDBJ databases">
        <title>Draft Genome Sequence of Mycobacterium cosmeticum DSM 44829.</title>
        <authorList>
            <person name="Croce O."/>
            <person name="Robert C."/>
            <person name="Raoult D."/>
            <person name="Drancourt M."/>
        </authorList>
    </citation>
    <scope>NUCLEOTIDE SEQUENCE [LARGE SCALE GENOMIC DNA]</scope>
    <source>
        <strain evidence="5">DSM 44829</strain>
    </source>
</reference>
<reference evidence="5" key="2">
    <citation type="submission" date="2014-03" db="EMBL/GenBank/DDBJ databases">
        <authorList>
            <person name="Urmite Genomes"/>
        </authorList>
    </citation>
    <scope>NUCLEOTIDE SEQUENCE</scope>
    <source>
        <strain evidence="5">DSM 44829</strain>
    </source>
</reference>
<comment type="caution">
    <text evidence="5">The sequence shown here is derived from an EMBL/GenBank/DDBJ whole genome shotgun (WGS) entry which is preliminary data.</text>
</comment>
<dbReference type="AlphaFoldDB" id="W9BJK9"/>
<evidence type="ECO:0000256" key="3">
    <source>
        <dbReference type="SAM" id="SignalP"/>
    </source>
</evidence>
<gene>
    <name evidence="5" type="ORF">BN977_01894</name>
</gene>
<dbReference type="EMBL" id="CCBB010000001">
    <property type="protein sequence ID" value="CDO07095.1"/>
    <property type="molecule type" value="Genomic_DNA"/>
</dbReference>
<evidence type="ECO:0000259" key="4">
    <source>
        <dbReference type="Pfam" id="PF09167"/>
    </source>
</evidence>
<dbReference type="SUPFAM" id="SSF81982">
    <property type="entry name" value="Antigen MPT63/MPB63 (immunoprotective extracellular protein)"/>
    <property type="match status" value="1"/>
</dbReference>
<dbReference type="Pfam" id="PF09167">
    <property type="entry name" value="DUF1942"/>
    <property type="match status" value="1"/>
</dbReference>
<dbReference type="eggNOG" id="ENOG5031M8B">
    <property type="taxonomic scope" value="Bacteria"/>
</dbReference>
<organism evidence="5 6">
    <name type="scientific">Mycolicibacterium cosmeticum</name>
    <dbReference type="NCBI Taxonomy" id="258533"/>
    <lineage>
        <taxon>Bacteria</taxon>
        <taxon>Bacillati</taxon>
        <taxon>Actinomycetota</taxon>
        <taxon>Actinomycetes</taxon>
        <taxon>Mycobacteriales</taxon>
        <taxon>Mycobacteriaceae</taxon>
        <taxon>Mycolicibacterium</taxon>
    </lineage>
</organism>
<sequence length="222" mass="22495">MKLTYRAAGVVALAVSLGAMGAGTASAIDNIKPFGQQEIIDSGGSAIGYTVSGLRPSSDAIPYPVAGQLYEATVTVDAVRGAVSPVVPFFNARAENGASYRVLANVFTPQGLSGGTVLPGESSTGKLYFDVVGDAPNSVVYNNGEHDLLGWVRVDGAPDMTPPPGSDFSSELVPAPAESVVPGSTGPDFTSPGVTAPDQNGLDEITAIEGPNEGTHAEAGHH</sequence>
<dbReference type="Proteomes" id="UP000028870">
    <property type="component" value="Unassembled WGS sequence"/>
</dbReference>
<feature type="signal peptide" evidence="3">
    <location>
        <begin position="1"/>
        <end position="27"/>
    </location>
</feature>
<feature type="domain" description="MPT63-like" evidence="4">
    <location>
        <begin position="30"/>
        <end position="151"/>
    </location>
</feature>
<dbReference type="STRING" id="258533.BN977_01894"/>
<protein>
    <submittedName>
        <fullName evidence="5">Immunogenic protein MPT63</fullName>
    </submittedName>
</protein>
<name>W9BJK9_MYCCO</name>
<feature type="region of interest" description="Disordered" evidence="2">
    <location>
        <begin position="160"/>
        <end position="222"/>
    </location>
</feature>
<dbReference type="InterPro" id="IPR015250">
    <property type="entry name" value="MPT63-like"/>
</dbReference>
<dbReference type="GO" id="GO:0005615">
    <property type="term" value="C:extracellular space"/>
    <property type="evidence" value="ECO:0007669"/>
    <property type="project" value="InterPro"/>
</dbReference>
<evidence type="ECO:0000313" key="5">
    <source>
        <dbReference type="EMBL" id="CDO07095.1"/>
    </source>
</evidence>
<evidence type="ECO:0000256" key="1">
    <source>
        <dbReference type="ARBA" id="ARBA00022729"/>
    </source>
</evidence>
<keyword evidence="1 3" id="KW-0732">Signal</keyword>
<dbReference type="Gene3D" id="2.60.40.1240">
    <property type="match status" value="1"/>
</dbReference>
<keyword evidence="6" id="KW-1185">Reference proteome</keyword>
<dbReference type="InterPro" id="IPR029050">
    <property type="entry name" value="Immunoprotect_excell_Ig-like"/>
</dbReference>
<feature type="chain" id="PRO_5004918029" evidence="3">
    <location>
        <begin position="28"/>
        <end position="222"/>
    </location>
</feature>
<accession>W9BJK9</accession>
<proteinExistence type="predicted"/>
<evidence type="ECO:0000313" key="6">
    <source>
        <dbReference type="Proteomes" id="UP000028870"/>
    </source>
</evidence>
<dbReference type="RefSeq" id="WP_084172459.1">
    <property type="nucleotide sequence ID" value="NZ_CCBB010000001.1"/>
</dbReference>